<evidence type="ECO:0000313" key="3">
    <source>
        <dbReference type="EMBL" id="MBP1861316.1"/>
    </source>
</evidence>
<organism evidence="3 4">
    <name type="scientific">Rhizobium herbae</name>
    <dbReference type="NCBI Taxonomy" id="508661"/>
    <lineage>
        <taxon>Bacteria</taxon>
        <taxon>Pseudomonadati</taxon>
        <taxon>Pseudomonadota</taxon>
        <taxon>Alphaproteobacteria</taxon>
        <taxon>Hyphomicrobiales</taxon>
        <taxon>Rhizobiaceae</taxon>
        <taxon>Rhizobium/Agrobacterium group</taxon>
        <taxon>Rhizobium</taxon>
    </lineage>
</organism>
<accession>A0ABS4ETP6</accession>
<dbReference type="Gene3D" id="3.40.50.2300">
    <property type="match status" value="1"/>
</dbReference>
<keyword evidence="4" id="KW-1185">Reference proteome</keyword>
<gene>
    <name evidence="3" type="ORF">J2Z75_004845</name>
</gene>
<dbReference type="SUPFAM" id="SSF52172">
    <property type="entry name" value="CheY-like"/>
    <property type="match status" value="1"/>
</dbReference>
<proteinExistence type="predicted"/>
<name>A0ABS4ETP6_9HYPH</name>
<evidence type="ECO:0000259" key="2">
    <source>
        <dbReference type="PROSITE" id="PS50110"/>
    </source>
</evidence>
<comment type="caution">
    <text evidence="3">The sequence shown here is derived from an EMBL/GenBank/DDBJ whole genome shotgun (WGS) entry which is preliminary data.</text>
</comment>
<protein>
    <submittedName>
        <fullName evidence="3">CheY-like chemotaxis protein</fullName>
    </submittedName>
</protein>
<dbReference type="InterPro" id="IPR001789">
    <property type="entry name" value="Sig_transdc_resp-reg_receiver"/>
</dbReference>
<dbReference type="RefSeq" id="WP_327791288.1">
    <property type="nucleotide sequence ID" value="NZ_JAGGJV010000010.1"/>
</dbReference>
<evidence type="ECO:0000313" key="4">
    <source>
        <dbReference type="Proteomes" id="UP000823786"/>
    </source>
</evidence>
<dbReference type="PROSITE" id="PS50110">
    <property type="entry name" value="RESPONSE_REGULATORY"/>
    <property type="match status" value="1"/>
</dbReference>
<reference evidence="3 4" key="1">
    <citation type="submission" date="2021-03" db="EMBL/GenBank/DDBJ databases">
        <title>Genomic Encyclopedia of Type Strains, Phase IV (KMG-IV): sequencing the most valuable type-strain genomes for metagenomic binning, comparative biology and taxonomic classification.</title>
        <authorList>
            <person name="Goeker M."/>
        </authorList>
    </citation>
    <scope>NUCLEOTIDE SEQUENCE [LARGE SCALE GENOMIC DNA]</scope>
    <source>
        <strain evidence="3 4">DSM 26427</strain>
    </source>
</reference>
<dbReference type="Pfam" id="PF00072">
    <property type="entry name" value="Response_reg"/>
    <property type="match status" value="1"/>
</dbReference>
<sequence length="127" mass="13556">MALTEIPASIRRVLVLEDNFIIAMEAEDILRSLGIEHVEIAGNLAEAGALTEAQSFDFAVLDVNLGNQTSFDFASSLAMRQIPFGFVTGYGDNSIFPVALRGIPRITKPFNESAMAGLLATAGAVRP</sequence>
<dbReference type="Proteomes" id="UP000823786">
    <property type="component" value="Unassembled WGS sequence"/>
</dbReference>
<dbReference type="InterPro" id="IPR011006">
    <property type="entry name" value="CheY-like_superfamily"/>
</dbReference>
<feature type="modified residue" description="4-aspartylphosphate" evidence="1">
    <location>
        <position position="62"/>
    </location>
</feature>
<feature type="domain" description="Response regulatory" evidence="2">
    <location>
        <begin position="12"/>
        <end position="123"/>
    </location>
</feature>
<keyword evidence="1" id="KW-0597">Phosphoprotein</keyword>
<dbReference type="EMBL" id="JAGGJV010000010">
    <property type="protein sequence ID" value="MBP1861316.1"/>
    <property type="molecule type" value="Genomic_DNA"/>
</dbReference>
<evidence type="ECO:0000256" key="1">
    <source>
        <dbReference type="PROSITE-ProRule" id="PRU00169"/>
    </source>
</evidence>
<dbReference type="SMART" id="SM00448">
    <property type="entry name" value="REC"/>
    <property type="match status" value="1"/>
</dbReference>